<name>A0A381SCF0_9ZZZZ</name>
<proteinExistence type="predicted"/>
<evidence type="ECO:0000313" key="1">
    <source>
        <dbReference type="EMBL" id="SUZ99917.1"/>
    </source>
</evidence>
<reference evidence="1" key="1">
    <citation type="submission" date="2018-05" db="EMBL/GenBank/DDBJ databases">
        <authorList>
            <person name="Lanie J.A."/>
            <person name="Ng W.-L."/>
            <person name="Kazmierczak K.M."/>
            <person name="Andrzejewski T.M."/>
            <person name="Davidsen T.M."/>
            <person name="Wayne K.J."/>
            <person name="Tettelin H."/>
            <person name="Glass J.I."/>
            <person name="Rusch D."/>
            <person name="Podicherti R."/>
            <person name="Tsui H.-C.T."/>
            <person name="Winkler M.E."/>
        </authorList>
    </citation>
    <scope>NUCLEOTIDE SEQUENCE</scope>
</reference>
<dbReference type="EMBL" id="UINC01002750">
    <property type="protein sequence ID" value="SUZ99917.1"/>
    <property type="molecule type" value="Genomic_DNA"/>
</dbReference>
<sequence length="30" mass="3100">MLIFRLLQDSTGRGGFAPSGNDVGVIGHPS</sequence>
<dbReference type="AlphaFoldDB" id="A0A381SCF0"/>
<organism evidence="1">
    <name type="scientific">marine metagenome</name>
    <dbReference type="NCBI Taxonomy" id="408172"/>
    <lineage>
        <taxon>unclassified sequences</taxon>
        <taxon>metagenomes</taxon>
        <taxon>ecological metagenomes</taxon>
    </lineage>
</organism>
<feature type="non-terminal residue" evidence="1">
    <location>
        <position position="30"/>
    </location>
</feature>
<gene>
    <name evidence="1" type="ORF">METZ01_LOCUS52771</name>
</gene>
<accession>A0A381SCF0</accession>
<protein>
    <submittedName>
        <fullName evidence="1">Uncharacterized protein</fullName>
    </submittedName>
</protein>